<dbReference type="SUPFAM" id="SSF54534">
    <property type="entry name" value="FKBP-like"/>
    <property type="match status" value="2"/>
</dbReference>
<dbReference type="GO" id="GO:0030288">
    <property type="term" value="C:outer membrane-bounded periplasmic space"/>
    <property type="evidence" value="ECO:0007669"/>
    <property type="project" value="InterPro"/>
</dbReference>
<evidence type="ECO:0000256" key="5">
    <source>
        <dbReference type="ARBA" id="ARBA00023186"/>
    </source>
</evidence>
<comment type="function">
    <text evidence="7">Chaperone involved in the correct folding and assembly of outer membrane proteins. Recognizes specific patterns of aromatic residues and the orientation of their side chains, which are found more frequently in integral outer membrane proteins. May act in both early periplasmic and late outer membrane-associated steps of protein maturation.</text>
</comment>
<evidence type="ECO:0000256" key="6">
    <source>
        <dbReference type="ARBA" id="ARBA00023235"/>
    </source>
</evidence>
<dbReference type="PANTHER" id="PTHR47637:SF1">
    <property type="entry name" value="CHAPERONE SURA"/>
    <property type="match status" value="1"/>
</dbReference>
<keyword evidence="5 7" id="KW-0143">Chaperone</keyword>
<dbReference type="EC" id="5.2.1.8" evidence="7"/>
<evidence type="ECO:0000313" key="9">
    <source>
        <dbReference type="EMBL" id="PAU81675.1"/>
    </source>
</evidence>
<dbReference type="Gene3D" id="3.10.50.40">
    <property type="match status" value="2"/>
</dbReference>
<dbReference type="InterPro" id="IPR023034">
    <property type="entry name" value="PPIase_SurA"/>
</dbReference>
<reference evidence="9 10" key="1">
    <citation type="submission" date="2017-08" db="EMBL/GenBank/DDBJ databases">
        <title>Halovibrio sewagensis sp. nov., isolated from wastewater of high salinity.</title>
        <authorList>
            <person name="Dong X."/>
            <person name="Zhang G."/>
        </authorList>
    </citation>
    <scope>NUCLEOTIDE SEQUENCE [LARGE SCALE GENOMIC DNA]</scope>
    <source>
        <strain evidence="9 10">YL5-2</strain>
    </source>
</reference>
<comment type="catalytic activity">
    <reaction evidence="7">
        <text>[protein]-peptidylproline (omega=180) = [protein]-peptidylproline (omega=0)</text>
        <dbReference type="Rhea" id="RHEA:16237"/>
        <dbReference type="Rhea" id="RHEA-COMP:10747"/>
        <dbReference type="Rhea" id="RHEA-COMP:10748"/>
        <dbReference type="ChEBI" id="CHEBI:83833"/>
        <dbReference type="ChEBI" id="CHEBI:83834"/>
        <dbReference type="EC" id="5.2.1.8"/>
    </reaction>
</comment>
<evidence type="ECO:0000256" key="2">
    <source>
        <dbReference type="ARBA" id="ARBA00022737"/>
    </source>
</evidence>
<dbReference type="SUPFAM" id="SSF109998">
    <property type="entry name" value="Triger factor/SurA peptide-binding domain-like"/>
    <property type="match status" value="1"/>
</dbReference>
<accession>A0A2A2FAR1</accession>
<dbReference type="PANTHER" id="PTHR47637">
    <property type="entry name" value="CHAPERONE SURA"/>
    <property type="match status" value="1"/>
</dbReference>
<dbReference type="AlphaFoldDB" id="A0A2A2FAR1"/>
<dbReference type="PROSITE" id="PS50198">
    <property type="entry name" value="PPIC_PPIASE_2"/>
    <property type="match status" value="2"/>
</dbReference>
<evidence type="ECO:0000256" key="7">
    <source>
        <dbReference type="HAMAP-Rule" id="MF_01183"/>
    </source>
</evidence>
<keyword evidence="6 7" id="KW-0413">Isomerase</keyword>
<feature type="domain" description="PpiC" evidence="8">
    <location>
        <begin position="289"/>
        <end position="387"/>
    </location>
</feature>
<dbReference type="Gene3D" id="1.10.4030.10">
    <property type="entry name" value="Porin chaperone SurA, peptide-binding domain"/>
    <property type="match status" value="1"/>
</dbReference>
<dbReference type="InterPro" id="IPR027304">
    <property type="entry name" value="Trigger_fact/SurA_dom_sf"/>
</dbReference>
<dbReference type="OrthoDB" id="14196at2"/>
<feature type="domain" description="PpiC" evidence="8">
    <location>
        <begin position="179"/>
        <end position="280"/>
    </location>
</feature>
<evidence type="ECO:0000256" key="4">
    <source>
        <dbReference type="ARBA" id="ARBA00023110"/>
    </source>
</evidence>
<dbReference type="Pfam" id="PF09312">
    <property type="entry name" value="SurA_N"/>
    <property type="match status" value="1"/>
</dbReference>
<dbReference type="Pfam" id="PF00639">
    <property type="entry name" value="Rotamase"/>
    <property type="match status" value="1"/>
</dbReference>
<evidence type="ECO:0000259" key="8">
    <source>
        <dbReference type="PROSITE" id="PS50198"/>
    </source>
</evidence>
<proteinExistence type="inferred from homology"/>
<feature type="signal peptide" evidence="7">
    <location>
        <begin position="1"/>
        <end position="24"/>
    </location>
</feature>
<comment type="subcellular location">
    <subcellularLocation>
        <location evidence="7">Periplasm</location>
    </subcellularLocation>
    <text evidence="7">Is capable of associating with the outer membrane.</text>
</comment>
<dbReference type="GO" id="GO:0050821">
    <property type="term" value="P:protein stabilization"/>
    <property type="evidence" value="ECO:0007669"/>
    <property type="project" value="InterPro"/>
</dbReference>
<dbReference type="GO" id="GO:0042277">
    <property type="term" value="F:peptide binding"/>
    <property type="evidence" value="ECO:0007669"/>
    <property type="project" value="InterPro"/>
</dbReference>
<organism evidence="9 10">
    <name type="scientific">Halovibrio salipaludis</name>
    <dbReference type="NCBI Taxonomy" id="2032626"/>
    <lineage>
        <taxon>Bacteria</taxon>
        <taxon>Pseudomonadati</taxon>
        <taxon>Pseudomonadota</taxon>
        <taxon>Gammaproteobacteria</taxon>
        <taxon>Oceanospirillales</taxon>
        <taxon>Halomonadaceae</taxon>
        <taxon>Halovibrio</taxon>
    </lineage>
</organism>
<dbReference type="Pfam" id="PF13616">
    <property type="entry name" value="Rotamase_3"/>
    <property type="match status" value="1"/>
</dbReference>
<keyword evidence="2 7" id="KW-0677">Repeat</keyword>
<keyword evidence="3 7" id="KW-0574">Periplasm</keyword>
<dbReference type="InterPro" id="IPR023058">
    <property type="entry name" value="PPIase_PpiC_CS"/>
</dbReference>
<dbReference type="GO" id="GO:0006457">
    <property type="term" value="P:protein folding"/>
    <property type="evidence" value="ECO:0007669"/>
    <property type="project" value="UniProtKB-UniRule"/>
</dbReference>
<dbReference type="InterPro" id="IPR015391">
    <property type="entry name" value="SurA_N"/>
</dbReference>
<comment type="caution">
    <text evidence="9">The sequence shown here is derived from an EMBL/GenBank/DDBJ whole genome shotgun (WGS) entry which is preliminary data.</text>
</comment>
<dbReference type="InterPro" id="IPR046357">
    <property type="entry name" value="PPIase_dom_sf"/>
</dbReference>
<dbReference type="PROSITE" id="PS01096">
    <property type="entry name" value="PPIC_PPIASE_1"/>
    <property type="match status" value="1"/>
</dbReference>
<dbReference type="EMBL" id="NSKD01000001">
    <property type="protein sequence ID" value="PAU81675.1"/>
    <property type="molecule type" value="Genomic_DNA"/>
</dbReference>
<gene>
    <name evidence="7" type="primary">surA</name>
    <name evidence="9" type="ORF">CK501_00550</name>
</gene>
<dbReference type="InterPro" id="IPR050280">
    <property type="entry name" value="OMP_Chaperone_SurA"/>
</dbReference>
<name>A0A2A2FAR1_9GAMM</name>
<sequence precursor="true">MIPKRQRPSSLLALVFLACLPMLAAGAERQPLDRVVAVVDEGVVLQSELQARIQQIRSRLSAQGTQLPPESVLRQRVLDQLILEEIQIQRARQMGIRIGDSELNDAMRNVARNNGFNSLDAFEQALSSEGLSFQQAREQIRREMLVSRVQQQRVGRRVRVTEREVDNFLSSAEARERSGIEHLLGHILIQVNNFNNEEAVQEARSKAESIQERLEDGADFRELAVAESDGRNALEGGELGWRSGQELPSLVAGEIPRLDVGEPSPVLQSSSGFHVVTPLDRRGQDTNEVEQRRVSHILVNTQERSDSEAESLIREIESELESGADFAALAEEYSDDPGTVSEGGELGWVGPGEMVPAFEDTMMDTGVGETSNPFRSRFGWHILKVEDKRVAEQSDEIRRNEARQALQQRQYELELQNWLSQIREEAYVDVKTVVSGMEGTL</sequence>
<dbReference type="PROSITE" id="PS51257">
    <property type="entry name" value="PROKAR_LIPOPROTEIN"/>
    <property type="match status" value="1"/>
</dbReference>
<comment type="domain">
    <text evidence="7">The PPIase activity resides only in the second parvulin domain. The N-terminal region and the C-terminal tail are necessary and sufficient for the chaperone activity of SurA. The PPIase activity is dispensable for SurA to function as a chaperone. The N-terminal region and the C-terminal tail are also required for porin recognition.</text>
</comment>
<evidence type="ECO:0000256" key="3">
    <source>
        <dbReference type="ARBA" id="ARBA00022764"/>
    </source>
</evidence>
<dbReference type="Proteomes" id="UP000218896">
    <property type="component" value="Unassembled WGS sequence"/>
</dbReference>
<dbReference type="InterPro" id="IPR000297">
    <property type="entry name" value="PPIase_PpiC"/>
</dbReference>
<dbReference type="RefSeq" id="WP_095615780.1">
    <property type="nucleotide sequence ID" value="NZ_NSKD01000001.1"/>
</dbReference>
<protein>
    <recommendedName>
        <fullName evidence="7">Chaperone SurA</fullName>
    </recommendedName>
    <alternativeName>
        <fullName evidence="7">Peptidyl-prolyl cis-trans isomerase SurA</fullName>
        <shortName evidence="7">PPIase SurA</shortName>
        <ecNumber evidence="7">5.2.1.8</ecNumber>
    </alternativeName>
    <alternativeName>
        <fullName evidence="7">Rotamase SurA</fullName>
    </alternativeName>
</protein>
<dbReference type="GO" id="GO:0051082">
    <property type="term" value="F:unfolded protein binding"/>
    <property type="evidence" value="ECO:0007669"/>
    <property type="project" value="UniProtKB-UniRule"/>
</dbReference>
<keyword evidence="10" id="KW-1185">Reference proteome</keyword>
<evidence type="ECO:0000313" key="10">
    <source>
        <dbReference type="Proteomes" id="UP000218896"/>
    </source>
</evidence>
<dbReference type="GO" id="GO:0043165">
    <property type="term" value="P:Gram-negative-bacterium-type cell outer membrane assembly"/>
    <property type="evidence" value="ECO:0007669"/>
    <property type="project" value="InterPro"/>
</dbReference>
<keyword evidence="1 7" id="KW-0732">Signal</keyword>
<evidence type="ECO:0000256" key="1">
    <source>
        <dbReference type="ARBA" id="ARBA00022729"/>
    </source>
</evidence>
<feature type="chain" id="PRO_5013410285" description="Chaperone SurA" evidence="7">
    <location>
        <begin position="25"/>
        <end position="441"/>
    </location>
</feature>
<dbReference type="HAMAP" id="MF_01183">
    <property type="entry name" value="Chaperone_SurA"/>
    <property type="match status" value="1"/>
</dbReference>
<keyword evidence="4 7" id="KW-0697">Rotamase</keyword>
<dbReference type="GO" id="GO:0003755">
    <property type="term" value="F:peptidyl-prolyl cis-trans isomerase activity"/>
    <property type="evidence" value="ECO:0007669"/>
    <property type="project" value="UniProtKB-UniRule"/>
</dbReference>